<protein>
    <submittedName>
        <fullName evidence="1">Uncharacterized protein</fullName>
    </submittedName>
</protein>
<reference evidence="1" key="1">
    <citation type="submission" date="2018-11" db="EMBL/GenBank/DDBJ databases">
        <authorList>
            <consortium name="Pathogen Informatics"/>
        </authorList>
    </citation>
    <scope>NUCLEOTIDE SEQUENCE</scope>
</reference>
<evidence type="ECO:0000313" key="1">
    <source>
        <dbReference type="EMBL" id="VEL21637.1"/>
    </source>
</evidence>
<dbReference type="EMBL" id="CAAALY010052300">
    <property type="protein sequence ID" value="VEL21637.1"/>
    <property type="molecule type" value="Genomic_DNA"/>
</dbReference>
<name>A0A448WW28_9PLAT</name>
<keyword evidence="2" id="KW-1185">Reference proteome</keyword>
<organism evidence="1 2">
    <name type="scientific">Protopolystoma xenopodis</name>
    <dbReference type="NCBI Taxonomy" id="117903"/>
    <lineage>
        <taxon>Eukaryota</taxon>
        <taxon>Metazoa</taxon>
        <taxon>Spiralia</taxon>
        <taxon>Lophotrochozoa</taxon>
        <taxon>Platyhelminthes</taxon>
        <taxon>Monogenea</taxon>
        <taxon>Polyopisthocotylea</taxon>
        <taxon>Polystomatidea</taxon>
        <taxon>Polystomatidae</taxon>
        <taxon>Protopolystoma</taxon>
    </lineage>
</organism>
<sequence length="227" mass="25321">MQIQSLLVRPEDGVNAQQFGAGQFRATHHSSPSSFEVSPLERRSKLDWASREAFALRFRESLPMTDHDGGHGLAGRLAEETAFAHVRFSERGLRDWGKPSDTRLDQQTSRLIQSRESMARRQLASALSEEAMLRVERMRQAAASGRHSDLSVPHLIPKERGEAVGADWLSSLSIDQRLVGSCSNSLTVQVFSFPSCCHFIFSCLHISLVSNSFPIYLFISLSFISIS</sequence>
<accession>A0A448WW28</accession>
<comment type="caution">
    <text evidence="1">The sequence shown here is derived from an EMBL/GenBank/DDBJ whole genome shotgun (WGS) entry which is preliminary data.</text>
</comment>
<dbReference type="Proteomes" id="UP000784294">
    <property type="component" value="Unassembled WGS sequence"/>
</dbReference>
<gene>
    <name evidence="1" type="ORF">PXEA_LOCUS15077</name>
</gene>
<evidence type="ECO:0000313" key="2">
    <source>
        <dbReference type="Proteomes" id="UP000784294"/>
    </source>
</evidence>
<proteinExistence type="predicted"/>
<dbReference type="AlphaFoldDB" id="A0A448WW28"/>